<dbReference type="AlphaFoldDB" id="A0A645G7I5"/>
<comment type="caution">
    <text evidence="8">The sequence shown here is derived from an EMBL/GenBank/DDBJ whole genome shotgun (WGS) entry which is preliminary data.</text>
</comment>
<dbReference type="PANTHER" id="PTHR30614:SF0">
    <property type="entry name" value="L-CYSTINE TRANSPORT SYSTEM PERMEASE PROTEIN TCYL"/>
    <property type="match status" value="1"/>
</dbReference>
<evidence type="ECO:0000256" key="6">
    <source>
        <dbReference type="SAM" id="Phobius"/>
    </source>
</evidence>
<sequence>MLGLSKGVTMRKIVIPQVFKIVMPSLGNEVINLVKDTALVSIIAIGDLLQIAYSAANREVSIMPLVVAMVFYLAINAVVTVVLKKIEKRMNYYRI</sequence>
<dbReference type="InterPro" id="IPR035906">
    <property type="entry name" value="MetI-like_sf"/>
</dbReference>
<evidence type="ECO:0000256" key="5">
    <source>
        <dbReference type="ARBA" id="ARBA00023136"/>
    </source>
</evidence>
<dbReference type="PANTHER" id="PTHR30614">
    <property type="entry name" value="MEMBRANE COMPONENT OF AMINO ACID ABC TRANSPORTER"/>
    <property type="match status" value="1"/>
</dbReference>
<feature type="transmembrane region" description="Helical" evidence="6">
    <location>
        <begin position="62"/>
        <end position="83"/>
    </location>
</feature>
<evidence type="ECO:0000256" key="1">
    <source>
        <dbReference type="ARBA" id="ARBA00004141"/>
    </source>
</evidence>
<evidence type="ECO:0000256" key="2">
    <source>
        <dbReference type="ARBA" id="ARBA00022692"/>
    </source>
</evidence>
<keyword evidence="3" id="KW-0029">Amino-acid transport</keyword>
<organism evidence="8">
    <name type="scientific">bioreactor metagenome</name>
    <dbReference type="NCBI Taxonomy" id="1076179"/>
    <lineage>
        <taxon>unclassified sequences</taxon>
        <taxon>metagenomes</taxon>
        <taxon>ecological metagenomes</taxon>
    </lineage>
</organism>
<accession>A0A645G7I5</accession>
<dbReference type="EMBL" id="VSSQ01071180">
    <property type="protein sequence ID" value="MPN22848.1"/>
    <property type="molecule type" value="Genomic_DNA"/>
</dbReference>
<dbReference type="InterPro" id="IPR043429">
    <property type="entry name" value="ArtM/GltK/GlnP/TcyL/YhdX-like"/>
</dbReference>
<name>A0A645G7I5_9ZZZZ</name>
<keyword evidence="2 6" id="KW-0812">Transmembrane</keyword>
<dbReference type="Gene3D" id="1.10.3720.10">
    <property type="entry name" value="MetI-like"/>
    <property type="match status" value="1"/>
</dbReference>
<gene>
    <name evidence="8" type="primary">artQ_30</name>
    <name evidence="8" type="ORF">SDC9_170233</name>
</gene>
<dbReference type="CDD" id="cd06261">
    <property type="entry name" value="TM_PBP2"/>
    <property type="match status" value="1"/>
</dbReference>
<keyword evidence="4 6" id="KW-1133">Transmembrane helix</keyword>
<dbReference type="Pfam" id="PF00528">
    <property type="entry name" value="BPD_transp_1"/>
    <property type="match status" value="1"/>
</dbReference>
<keyword evidence="5 6" id="KW-0472">Membrane</keyword>
<dbReference type="InterPro" id="IPR000515">
    <property type="entry name" value="MetI-like"/>
</dbReference>
<comment type="subcellular location">
    <subcellularLocation>
        <location evidence="1">Membrane</location>
        <topology evidence="1">Multi-pass membrane protein</topology>
    </subcellularLocation>
</comment>
<keyword evidence="3" id="KW-0813">Transport</keyword>
<protein>
    <submittedName>
        <fullName evidence="8">Arginine ABC transporter permease protein ArtQ</fullName>
    </submittedName>
</protein>
<dbReference type="GO" id="GO:0006865">
    <property type="term" value="P:amino acid transport"/>
    <property type="evidence" value="ECO:0007669"/>
    <property type="project" value="UniProtKB-KW"/>
</dbReference>
<dbReference type="SUPFAM" id="SSF161098">
    <property type="entry name" value="MetI-like"/>
    <property type="match status" value="1"/>
</dbReference>
<dbReference type="GO" id="GO:0005886">
    <property type="term" value="C:plasma membrane"/>
    <property type="evidence" value="ECO:0007669"/>
    <property type="project" value="TreeGrafter"/>
</dbReference>
<reference evidence="8" key="1">
    <citation type="submission" date="2019-08" db="EMBL/GenBank/DDBJ databases">
        <authorList>
            <person name="Kucharzyk K."/>
            <person name="Murdoch R.W."/>
            <person name="Higgins S."/>
            <person name="Loffler F."/>
        </authorList>
    </citation>
    <scope>NUCLEOTIDE SEQUENCE</scope>
</reference>
<dbReference type="GO" id="GO:0055085">
    <property type="term" value="P:transmembrane transport"/>
    <property type="evidence" value="ECO:0007669"/>
    <property type="project" value="InterPro"/>
</dbReference>
<feature type="domain" description="ABC transmembrane type-1" evidence="7">
    <location>
        <begin position="1"/>
        <end position="84"/>
    </location>
</feature>
<evidence type="ECO:0000313" key="8">
    <source>
        <dbReference type="EMBL" id="MPN22848.1"/>
    </source>
</evidence>
<proteinExistence type="predicted"/>
<evidence type="ECO:0000256" key="4">
    <source>
        <dbReference type="ARBA" id="ARBA00022989"/>
    </source>
</evidence>
<dbReference type="PROSITE" id="PS50928">
    <property type="entry name" value="ABC_TM1"/>
    <property type="match status" value="1"/>
</dbReference>
<evidence type="ECO:0000259" key="7">
    <source>
        <dbReference type="PROSITE" id="PS50928"/>
    </source>
</evidence>
<evidence type="ECO:0000256" key="3">
    <source>
        <dbReference type="ARBA" id="ARBA00022970"/>
    </source>
</evidence>